<dbReference type="AlphaFoldDB" id="A0A922M9X0"/>
<comment type="caution">
    <text evidence="2">The sequence shown here is derived from an EMBL/GenBank/DDBJ whole genome shotgun (WGS) entry which is preliminary data.</text>
</comment>
<evidence type="ECO:0000313" key="2">
    <source>
        <dbReference type="EMBL" id="KAH9632786.1"/>
    </source>
</evidence>
<accession>A0A922M9X0</accession>
<gene>
    <name evidence="2" type="ORF">HF086_015985</name>
</gene>
<protein>
    <submittedName>
        <fullName evidence="2">Uncharacterized protein</fullName>
    </submittedName>
</protein>
<dbReference type="GO" id="GO:0005549">
    <property type="term" value="F:odorant binding"/>
    <property type="evidence" value="ECO:0007669"/>
    <property type="project" value="InterPro"/>
</dbReference>
<proteinExistence type="predicted"/>
<dbReference type="Gene3D" id="1.10.238.20">
    <property type="entry name" value="Pheromone/general odorant binding protein domain"/>
    <property type="match status" value="1"/>
</dbReference>
<organism evidence="2 3">
    <name type="scientific">Spodoptera exigua</name>
    <name type="common">Beet armyworm</name>
    <name type="synonym">Noctua fulgens</name>
    <dbReference type="NCBI Taxonomy" id="7107"/>
    <lineage>
        <taxon>Eukaryota</taxon>
        <taxon>Metazoa</taxon>
        <taxon>Ecdysozoa</taxon>
        <taxon>Arthropoda</taxon>
        <taxon>Hexapoda</taxon>
        <taxon>Insecta</taxon>
        <taxon>Pterygota</taxon>
        <taxon>Neoptera</taxon>
        <taxon>Endopterygota</taxon>
        <taxon>Lepidoptera</taxon>
        <taxon>Glossata</taxon>
        <taxon>Ditrysia</taxon>
        <taxon>Noctuoidea</taxon>
        <taxon>Noctuidae</taxon>
        <taxon>Amphipyrinae</taxon>
        <taxon>Spodoptera</taxon>
    </lineage>
</organism>
<dbReference type="InterPro" id="IPR036728">
    <property type="entry name" value="PBP_GOBP_sf"/>
</dbReference>
<feature type="signal peptide" evidence="1">
    <location>
        <begin position="1"/>
        <end position="18"/>
    </location>
</feature>
<name>A0A922M9X0_SPOEX</name>
<sequence length="89" mass="10004">MSKFIYFVFFLVVVSTRTANFNAEGLYDLEATLHFIKTTIHDDYTQVQKIATLCEKVNNEVVNKGEAECVRAALLMTCLLEGGGDRSLH</sequence>
<evidence type="ECO:0000256" key="1">
    <source>
        <dbReference type="SAM" id="SignalP"/>
    </source>
</evidence>
<keyword evidence="1" id="KW-0732">Signal</keyword>
<dbReference type="EMBL" id="JACEFF010000689">
    <property type="protein sequence ID" value="KAH9632786.1"/>
    <property type="molecule type" value="Genomic_DNA"/>
</dbReference>
<evidence type="ECO:0000313" key="3">
    <source>
        <dbReference type="Proteomes" id="UP000814243"/>
    </source>
</evidence>
<reference evidence="2" key="1">
    <citation type="journal article" date="2021" name="G3 (Bethesda)">
        <title>Genome and transcriptome analysis of the beet armyworm Spodoptera exigua reveals targets for pest control. .</title>
        <authorList>
            <person name="Simon S."/>
            <person name="Breeschoten T."/>
            <person name="Jansen H.J."/>
            <person name="Dirks R.P."/>
            <person name="Schranz M.E."/>
            <person name="Ros V.I.D."/>
        </authorList>
    </citation>
    <scope>NUCLEOTIDE SEQUENCE</scope>
    <source>
        <strain evidence="2">TB_SE_WUR_2020</strain>
    </source>
</reference>
<dbReference type="Proteomes" id="UP000814243">
    <property type="component" value="Unassembled WGS sequence"/>
</dbReference>
<feature type="chain" id="PRO_5037503539" evidence="1">
    <location>
        <begin position="19"/>
        <end position="89"/>
    </location>
</feature>
<dbReference type="SUPFAM" id="SSF47565">
    <property type="entry name" value="Insect pheromone/odorant-binding proteins"/>
    <property type="match status" value="1"/>
</dbReference>